<dbReference type="InterPro" id="IPR005835">
    <property type="entry name" value="NTP_transferase_dom"/>
</dbReference>
<name>A0A6G7YRV3_9SPHN</name>
<dbReference type="CDD" id="cd02524">
    <property type="entry name" value="G1P_cytidylyltransferase"/>
    <property type="match status" value="1"/>
</dbReference>
<evidence type="ECO:0000313" key="2">
    <source>
        <dbReference type="EMBL" id="QIK79464.1"/>
    </source>
</evidence>
<dbReference type="SUPFAM" id="SSF53448">
    <property type="entry name" value="Nucleotide-diphospho-sugar transferases"/>
    <property type="match status" value="1"/>
</dbReference>
<gene>
    <name evidence="2" type="primary">rfbF</name>
    <name evidence="2" type="ORF">G7077_11675</name>
</gene>
<dbReference type="InterPro" id="IPR013446">
    <property type="entry name" value="G1P_cyt_trans-like"/>
</dbReference>
<dbReference type="NCBIfam" id="TIGR02623">
    <property type="entry name" value="G1P_cyt_trans"/>
    <property type="match status" value="1"/>
</dbReference>
<dbReference type="Gene3D" id="3.90.550.10">
    <property type="entry name" value="Spore Coat Polysaccharide Biosynthesis Protein SpsA, Chain A"/>
    <property type="match status" value="1"/>
</dbReference>
<feature type="domain" description="Nucleotidyl transferase" evidence="1">
    <location>
        <begin position="2"/>
        <end position="207"/>
    </location>
</feature>
<protein>
    <submittedName>
        <fullName evidence="2">Glucose-1-phosphate cytidylyltransferase</fullName>
        <ecNumber evidence="2">2.7.7.33</ecNumber>
    </submittedName>
</protein>
<dbReference type="Pfam" id="PF00483">
    <property type="entry name" value="NTP_transferase"/>
    <property type="match status" value="1"/>
</dbReference>
<proteinExistence type="predicted"/>
<dbReference type="PANTHER" id="PTHR47183">
    <property type="entry name" value="GLUCOSE-1-PHOSPHATE CYTIDYLYLTRANSFERASE-RELATED"/>
    <property type="match status" value="1"/>
</dbReference>
<dbReference type="GO" id="GO:0009243">
    <property type="term" value="P:O antigen biosynthetic process"/>
    <property type="evidence" value="ECO:0007669"/>
    <property type="project" value="InterPro"/>
</dbReference>
<dbReference type="RefSeq" id="WP_166411851.1">
    <property type="nucleotide sequence ID" value="NZ_CP049869.1"/>
</dbReference>
<dbReference type="GO" id="GO:0047343">
    <property type="term" value="F:glucose-1-phosphate cytidylyltransferase activity"/>
    <property type="evidence" value="ECO:0007669"/>
    <property type="project" value="UniProtKB-EC"/>
</dbReference>
<keyword evidence="2" id="KW-0548">Nucleotidyltransferase</keyword>
<keyword evidence="2" id="KW-0808">Transferase</keyword>
<accession>A0A6G7YRV3</accession>
<dbReference type="KEGG" id="spii:G7077_11675"/>
<evidence type="ECO:0000259" key="1">
    <source>
        <dbReference type="Pfam" id="PF00483"/>
    </source>
</evidence>
<organism evidence="2 3">
    <name type="scientific">Sphingomonas piscis</name>
    <dbReference type="NCBI Taxonomy" id="2714943"/>
    <lineage>
        <taxon>Bacteria</taxon>
        <taxon>Pseudomonadati</taxon>
        <taxon>Pseudomonadota</taxon>
        <taxon>Alphaproteobacteria</taxon>
        <taxon>Sphingomonadales</taxon>
        <taxon>Sphingomonadaceae</taxon>
        <taxon>Sphingomonas</taxon>
    </lineage>
</organism>
<dbReference type="PANTHER" id="PTHR47183:SF1">
    <property type="entry name" value="GLUCOSE-1-PHOSPHATE CYTIDYLYLTRANSFERASE"/>
    <property type="match status" value="1"/>
</dbReference>
<reference evidence="2 3" key="1">
    <citation type="submission" date="2020-03" db="EMBL/GenBank/DDBJ databases">
        <title>Sphingomonas sp. nov., isolated from fish.</title>
        <authorList>
            <person name="Hyun D.-W."/>
            <person name="Bae J.-W."/>
        </authorList>
    </citation>
    <scope>NUCLEOTIDE SEQUENCE [LARGE SCALE GENOMIC DNA]</scope>
    <source>
        <strain evidence="2 3">HDW15B</strain>
    </source>
</reference>
<dbReference type="AlphaFoldDB" id="A0A6G7YRV3"/>
<dbReference type="InterPro" id="IPR046981">
    <property type="entry name" value="G1P_cyt_trans"/>
</dbReference>
<dbReference type="EC" id="2.7.7.33" evidence="2"/>
<keyword evidence="3" id="KW-1185">Reference proteome</keyword>
<dbReference type="Proteomes" id="UP000503222">
    <property type="component" value="Chromosome"/>
</dbReference>
<dbReference type="InterPro" id="IPR029044">
    <property type="entry name" value="Nucleotide-diphossugar_trans"/>
</dbReference>
<sequence>MKAIILAGGLGTRIAEETSTRPKPMVEIGGKPILWHIMKIYAQHGVSEFIICLGYKGYMIKEYFFNYALHMSDVTIDLRTGTTNVHRNDTEDWKISLVDTGSDTMTGGRLRRALQYLGEDDKDFCLTYGDGVSDLDVSGAIEFHRSHGKKATVTAVRPASRYGQLALVGDTVEAFAEKPVDEGGWINGGFFVLDRSVSRYLSNSDECVWEREPLERLAAEGELRSYFHDGFWQPMDTLRDRQMLEGMWERREAAWKIWA</sequence>
<evidence type="ECO:0000313" key="3">
    <source>
        <dbReference type="Proteomes" id="UP000503222"/>
    </source>
</evidence>
<dbReference type="EMBL" id="CP049869">
    <property type="protein sequence ID" value="QIK79464.1"/>
    <property type="molecule type" value="Genomic_DNA"/>
</dbReference>